<keyword evidence="2" id="KW-1185">Reference proteome</keyword>
<organism evidence="1 2">
    <name type="scientific">Gonapodya prolifera (strain JEL478)</name>
    <name type="common">Monoblepharis prolifera</name>
    <dbReference type="NCBI Taxonomy" id="1344416"/>
    <lineage>
        <taxon>Eukaryota</taxon>
        <taxon>Fungi</taxon>
        <taxon>Fungi incertae sedis</taxon>
        <taxon>Chytridiomycota</taxon>
        <taxon>Chytridiomycota incertae sedis</taxon>
        <taxon>Monoblepharidomycetes</taxon>
        <taxon>Monoblepharidales</taxon>
        <taxon>Gonapodyaceae</taxon>
        <taxon>Gonapodya</taxon>
    </lineage>
</organism>
<dbReference type="AlphaFoldDB" id="A0A139AVA6"/>
<evidence type="ECO:0000313" key="2">
    <source>
        <dbReference type="Proteomes" id="UP000070544"/>
    </source>
</evidence>
<evidence type="ECO:0000313" key="1">
    <source>
        <dbReference type="EMBL" id="KXS20513.1"/>
    </source>
</evidence>
<gene>
    <name evidence="1" type="ORF">M427DRAFT_66495</name>
</gene>
<dbReference type="Gene3D" id="3.10.180.10">
    <property type="entry name" value="2,3-Dihydroxybiphenyl 1,2-Dioxygenase, domain 1"/>
    <property type="match status" value="1"/>
</dbReference>
<reference evidence="1 2" key="1">
    <citation type="journal article" date="2015" name="Genome Biol. Evol.">
        <title>Phylogenomic analyses indicate that early fungi evolved digesting cell walls of algal ancestors of land plants.</title>
        <authorList>
            <person name="Chang Y."/>
            <person name="Wang S."/>
            <person name="Sekimoto S."/>
            <person name="Aerts A.L."/>
            <person name="Choi C."/>
            <person name="Clum A."/>
            <person name="LaButti K.M."/>
            <person name="Lindquist E.A."/>
            <person name="Yee Ngan C."/>
            <person name="Ohm R.A."/>
            <person name="Salamov A.A."/>
            <person name="Grigoriev I.V."/>
            <person name="Spatafora J.W."/>
            <person name="Berbee M.L."/>
        </authorList>
    </citation>
    <scope>NUCLEOTIDE SEQUENCE [LARGE SCALE GENOMIC DNA]</scope>
    <source>
        <strain evidence="1 2">JEL478</strain>
    </source>
</reference>
<dbReference type="InterPro" id="IPR029068">
    <property type="entry name" value="Glyas_Bleomycin-R_OHBP_Dase"/>
</dbReference>
<accession>A0A139AVA6</accession>
<evidence type="ECO:0008006" key="3">
    <source>
        <dbReference type="Google" id="ProtNLM"/>
    </source>
</evidence>
<proteinExistence type="predicted"/>
<sequence length="133" mass="14757">METPPCLVHSIEPFLYVPKPISGFVDEFAGPVLGLKNISSDPSFGILVSPDSSVRFFLCEAPETHDPTKDAPEIRMRTTDVDALLRRVKERAPDYVRPGTAENGVEEMYGARQFGTLHKPSGICFIFYQPLDA</sequence>
<dbReference type="Proteomes" id="UP000070544">
    <property type="component" value="Unassembled WGS sequence"/>
</dbReference>
<name>A0A139AVA6_GONPJ</name>
<dbReference type="SUPFAM" id="SSF54593">
    <property type="entry name" value="Glyoxalase/Bleomycin resistance protein/Dihydroxybiphenyl dioxygenase"/>
    <property type="match status" value="1"/>
</dbReference>
<dbReference type="EMBL" id="KQ965735">
    <property type="protein sequence ID" value="KXS20513.1"/>
    <property type="molecule type" value="Genomic_DNA"/>
</dbReference>
<protein>
    <recommendedName>
        <fullName evidence="3">VOC domain-containing protein</fullName>
    </recommendedName>
</protein>